<gene>
    <name evidence="8" type="ORF">COA71_07755</name>
</gene>
<dbReference type="InterPro" id="IPR050553">
    <property type="entry name" value="Thioredoxin_ResA/DsbE_sf"/>
</dbReference>
<evidence type="ECO:0000256" key="5">
    <source>
        <dbReference type="ARBA" id="ARBA00023284"/>
    </source>
</evidence>
<dbReference type="InterPro" id="IPR004799">
    <property type="entry name" value="Periplasmic_diS_OxRdtase_DsbE"/>
</dbReference>
<dbReference type="PROSITE" id="PS00194">
    <property type="entry name" value="THIOREDOXIN_1"/>
    <property type="match status" value="1"/>
</dbReference>
<keyword evidence="6" id="KW-1133">Transmembrane helix</keyword>
<keyword evidence="4" id="KW-1015">Disulfide bond</keyword>
<dbReference type="Pfam" id="PF08534">
    <property type="entry name" value="Redoxin"/>
    <property type="match status" value="1"/>
</dbReference>
<sequence length="178" mass="20008">MNKRVLLLIPGVFFILMIGLLLFGLGRDPNMVPSALVNRPLPEFSLPDLVNTDVVIASQDLTGGGVLIINFWATWCPPCHIEHPYLVEISEREQDLTFIGVNYKDDLEDARLFLEEKGTPFEKVIVDLDGSLGIDFGLAGAPETFIVDSFGMIRYRHVGVINHQIWQETFEPVISRIK</sequence>
<dbReference type="InterPro" id="IPR013740">
    <property type="entry name" value="Redoxin"/>
</dbReference>
<dbReference type="GO" id="GO:0005886">
    <property type="term" value="C:plasma membrane"/>
    <property type="evidence" value="ECO:0007669"/>
    <property type="project" value="UniProtKB-SubCell"/>
</dbReference>
<dbReference type="GO" id="GO:0030288">
    <property type="term" value="C:outer membrane-bounded periplasmic space"/>
    <property type="evidence" value="ECO:0007669"/>
    <property type="project" value="InterPro"/>
</dbReference>
<keyword evidence="5" id="KW-0676">Redox-active center</keyword>
<dbReference type="GO" id="GO:0017004">
    <property type="term" value="P:cytochrome complex assembly"/>
    <property type="evidence" value="ECO:0007669"/>
    <property type="project" value="UniProtKB-KW"/>
</dbReference>
<keyword evidence="6" id="KW-0812">Transmembrane</keyword>
<name>A0A2A5CDI6_9GAMM</name>
<dbReference type="PROSITE" id="PS51352">
    <property type="entry name" value="THIOREDOXIN_2"/>
    <property type="match status" value="1"/>
</dbReference>
<evidence type="ECO:0000256" key="6">
    <source>
        <dbReference type="SAM" id="Phobius"/>
    </source>
</evidence>
<dbReference type="SUPFAM" id="SSF52833">
    <property type="entry name" value="Thioredoxin-like"/>
    <property type="match status" value="1"/>
</dbReference>
<comment type="similarity">
    <text evidence="2">Belongs to the thioredoxin family. DsbE subfamily.</text>
</comment>
<feature type="domain" description="Thioredoxin" evidence="7">
    <location>
        <begin position="35"/>
        <end position="178"/>
    </location>
</feature>
<feature type="transmembrane region" description="Helical" evidence="6">
    <location>
        <begin position="6"/>
        <end position="25"/>
    </location>
</feature>
<dbReference type="EMBL" id="NVWI01000005">
    <property type="protein sequence ID" value="PCJ41446.1"/>
    <property type="molecule type" value="Genomic_DNA"/>
</dbReference>
<evidence type="ECO:0000313" key="9">
    <source>
        <dbReference type="Proteomes" id="UP000228987"/>
    </source>
</evidence>
<dbReference type="InterPro" id="IPR013766">
    <property type="entry name" value="Thioredoxin_domain"/>
</dbReference>
<evidence type="ECO:0000259" key="7">
    <source>
        <dbReference type="PROSITE" id="PS51352"/>
    </source>
</evidence>
<dbReference type="Proteomes" id="UP000228987">
    <property type="component" value="Unassembled WGS sequence"/>
</dbReference>
<dbReference type="InterPro" id="IPR017937">
    <property type="entry name" value="Thioredoxin_CS"/>
</dbReference>
<organism evidence="8 9">
    <name type="scientific">SAR86 cluster bacterium</name>
    <dbReference type="NCBI Taxonomy" id="2030880"/>
    <lineage>
        <taxon>Bacteria</taxon>
        <taxon>Pseudomonadati</taxon>
        <taxon>Pseudomonadota</taxon>
        <taxon>Gammaproteobacteria</taxon>
        <taxon>SAR86 cluster</taxon>
    </lineage>
</organism>
<protein>
    <submittedName>
        <fullName evidence="8">DsbE family thiol:disulfide interchange protein</fullName>
    </submittedName>
</protein>
<evidence type="ECO:0000313" key="8">
    <source>
        <dbReference type="EMBL" id="PCJ41446.1"/>
    </source>
</evidence>
<dbReference type="AlphaFoldDB" id="A0A2A5CDI6"/>
<evidence type="ECO:0000256" key="3">
    <source>
        <dbReference type="ARBA" id="ARBA00022748"/>
    </source>
</evidence>
<comment type="subcellular location">
    <subcellularLocation>
        <location evidence="1">Cell inner membrane</location>
        <topology evidence="1">Single-pass membrane protein</topology>
        <orientation evidence="1">Periplasmic side</orientation>
    </subcellularLocation>
</comment>
<dbReference type="Gene3D" id="3.40.30.10">
    <property type="entry name" value="Glutaredoxin"/>
    <property type="match status" value="1"/>
</dbReference>
<dbReference type="GO" id="GO:0015036">
    <property type="term" value="F:disulfide oxidoreductase activity"/>
    <property type="evidence" value="ECO:0007669"/>
    <property type="project" value="InterPro"/>
</dbReference>
<reference evidence="9" key="1">
    <citation type="submission" date="2017-08" db="EMBL/GenBank/DDBJ databases">
        <title>A dynamic microbial community with high functional redundancy inhabits the cold, oxic subseafloor aquifer.</title>
        <authorList>
            <person name="Tully B.J."/>
            <person name="Wheat C.G."/>
            <person name="Glazer B.T."/>
            <person name="Huber J.A."/>
        </authorList>
    </citation>
    <scope>NUCLEOTIDE SEQUENCE [LARGE SCALE GENOMIC DNA]</scope>
</reference>
<dbReference type="PANTHER" id="PTHR42852:SF6">
    <property type="entry name" value="THIOL:DISULFIDE INTERCHANGE PROTEIN DSBE"/>
    <property type="match status" value="1"/>
</dbReference>
<dbReference type="PANTHER" id="PTHR42852">
    <property type="entry name" value="THIOL:DISULFIDE INTERCHANGE PROTEIN DSBE"/>
    <property type="match status" value="1"/>
</dbReference>
<comment type="caution">
    <text evidence="8">The sequence shown here is derived from an EMBL/GenBank/DDBJ whole genome shotgun (WGS) entry which is preliminary data.</text>
</comment>
<dbReference type="NCBIfam" id="TIGR00385">
    <property type="entry name" value="dsbE"/>
    <property type="match status" value="1"/>
</dbReference>
<dbReference type="CDD" id="cd03010">
    <property type="entry name" value="TlpA_like_DsbE"/>
    <property type="match status" value="1"/>
</dbReference>
<evidence type="ECO:0000256" key="2">
    <source>
        <dbReference type="ARBA" id="ARBA00007758"/>
    </source>
</evidence>
<accession>A0A2A5CDI6</accession>
<evidence type="ECO:0000256" key="1">
    <source>
        <dbReference type="ARBA" id="ARBA00004383"/>
    </source>
</evidence>
<keyword evidence="3" id="KW-0201">Cytochrome c-type biogenesis</keyword>
<evidence type="ECO:0000256" key="4">
    <source>
        <dbReference type="ARBA" id="ARBA00023157"/>
    </source>
</evidence>
<dbReference type="InterPro" id="IPR036249">
    <property type="entry name" value="Thioredoxin-like_sf"/>
</dbReference>
<proteinExistence type="inferred from homology"/>
<keyword evidence="6" id="KW-0472">Membrane</keyword>